<name>A0A414RF74_9BACT</name>
<feature type="transmembrane region" description="Helical" evidence="1">
    <location>
        <begin position="172"/>
        <end position="205"/>
    </location>
</feature>
<dbReference type="AlphaFoldDB" id="A0A414RF74"/>
<keyword evidence="1" id="KW-1133">Transmembrane helix</keyword>
<feature type="transmembrane region" description="Helical" evidence="1">
    <location>
        <begin position="113"/>
        <end position="134"/>
    </location>
</feature>
<dbReference type="RefSeq" id="WP_118211367.1">
    <property type="nucleotide sequence ID" value="NZ_JBJHRL010000002.1"/>
</dbReference>
<evidence type="ECO:0000313" key="2">
    <source>
        <dbReference type="EMBL" id="RHF91688.1"/>
    </source>
</evidence>
<feature type="transmembrane region" description="Helical" evidence="1">
    <location>
        <begin position="62"/>
        <end position="79"/>
    </location>
</feature>
<comment type="caution">
    <text evidence="2">The sequence shown here is derived from an EMBL/GenBank/DDBJ whole genome shotgun (WGS) entry which is preliminary data.</text>
</comment>
<reference evidence="2 3" key="1">
    <citation type="submission" date="2018-08" db="EMBL/GenBank/DDBJ databases">
        <title>A genome reference for cultivated species of the human gut microbiota.</title>
        <authorList>
            <person name="Zou Y."/>
            <person name="Xue W."/>
            <person name="Luo G."/>
        </authorList>
    </citation>
    <scope>NUCLEOTIDE SEQUENCE [LARGE SCALE GENOMIC DNA]</scope>
    <source>
        <strain evidence="2 3">AM23-23</strain>
    </source>
</reference>
<feature type="transmembrane region" description="Helical" evidence="1">
    <location>
        <begin position="359"/>
        <end position="377"/>
    </location>
</feature>
<evidence type="ECO:0000256" key="1">
    <source>
        <dbReference type="SAM" id="Phobius"/>
    </source>
</evidence>
<feature type="transmembrane region" description="Helical" evidence="1">
    <location>
        <begin position="383"/>
        <end position="401"/>
    </location>
</feature>
<gene>
    <name evidence="2" type="ORF">DW653_05820</name>
</gene>
<proteinExistence type="predicted"/>
<sequence>MLQYRHKDFHIVIFLILFEIGFGITINLIGTISISELIAFLYTIFFISKSDISKNQDLKHILLLYSLLIIFQAISEILVGNSTSNALKGISIPIISFCHTFILVKFFNKNPYFITWALIGIIIRIIIFPSAVEGNTTDALTGEDAAFLKFVIAPLLINILLVYSIVKNKKNNYILFIGLGIALVILGARSSGVMIFLTGLIAFFINSRKHISSRKLKQYTILILLISYSSYCIYANMVLSGDIKSGNSTQLKNVENPYNPINLLRMGRTETFIGAIAFLDKPLTGWGAWAIDPNAKYHIMASKLTDKAIILNNSKYYIPSHSIIIGTGMQNGIMPLFIILCILFFYLKKGVYCIRNENKYKMIIILFTIMIFWHMLFSPITQLRLMLPLYMAFILTVAQKIRIHNYSINKT</sequence>
<feature type="transmembrane region" description="Helical" evidence="1">
    <location>
        <begin position="323"/>
        <end position="347"/>
    </location>
</feature>
<evidence type="ECO:0008006" key="4">
    <source>
        <dbReference type="Google" id="ProtNLM"/>
    </source>
</evidence>
<feature type="transmembrane region" description="Helical" evidence="1">
    <location>
        <begin position="146"/>
        <end position="166"/>
    </location>
</feature>
<keyword evidence="1" id="KW-0472">Membrane</keyword>
<feature type="transmembrane region" description="Helical" evidence="1">
    <location>
        <begin position="217"/>
        <end position="239"/>
    </location>
</feature>
<organism evidence="2 3">
    <name type="scientific">Phocaeicola plebeius</name>
    <dbReference type="NCBI Taxonomy" id="310297"/>
    <lineage>
        <taxon>Bacteria</taxon>
        <taxon>Pseudomonadati</taxon>
        <taxon>Bacteroidota</taxon>
        <taxon>Bacteroidia</taxon>
        <taxon>Bacteroidales</taxon>
        <taxon>Bacteroidaceae</taxon>
        <taxon>Phocaeicola</taxon>
    </lineage>
</organism>
<keyword evidence="1" id="KW-0812">Transmembrane</keyword>
<dbReference type="Proteomes" id="UP000283485">
    <property type="component" value="Unassembled WGS sequence"/>
</dbReference>
<feature type="transmembrane region" description="Helical" evidence="1">
    <location>
        <begin position="12"/>
        <end position="42"/>
    </location>
</feature>
<evidence type="ECO:0000313" key="3">
    <source>
        <dbReference type="Proteomes" id="UP000283485"/>
    </source>
</evidence>
<protein>
    <recommendedName>
        <fullName evidence="4">O-antigen ligase domain-containing protein</fullName>
    </recommendedName>
</protein>
<accession>A0A414RF74</accession>
<dbReference type="EMBL" id="QRHQ01000008">
    <property type="protein sequence ID" value="RHF91688.1"/>
    <property type="molecule type" value="Genomic_DNA"/>
</dbReference>
<feature type="transmembrane region" description="Helical" evidence="1">
    <location>
        <begin position="86"/>
        <end position="107"/>
    </location>
</feature>